<dbReference type="GO" id="GO:0006376">
    <property type="term" value="P:mRNA splice site recognition"/>
    <property type="evidence" value="ECO:0007669"/>
    <property type="project" value="InterPro"/>
</dbReference>
<protein>
    <submittedName>
        <fullName evidence="2">Luc7 protein</fullName>
    </submittedName>
</protein>
<keyword evidence="3" id="KW-1185">Reference proteome</keyword>
<dbReference type="Pfam" id="PF03194">
    <property type="entry name" value="LUC7"/>
    <property type="match status" value="1"/>
</dbReference>
<accession>A0AAV5QM33</accession>
<dbReference type="Proteomes" id="UP001360560">
    <property type="component" value="Unassembled WGS sequence"/>
</dbReference>
<evidence type="ECO:0000313" key="3">
    <source>
        <dbReference type="Proteomes" id="UP001360560"/>
    </source>
</evidence>
<name>A0AAV5QM33_9ASCO</name>
<sequence>MAAEQRLVLEQLFGRDNLYNLPSQSSYRPSRSQPLNLFDNRICKSFLVGTCPHDLFSGTKEDMGRCKRIHLEKYKIQYESEKRNYEKRLEASGGKLSEDDKRIQRMVEEFEYDYMQDLEYHINEVAHKIVVAEDNLRHTPEEQQKIDKITKDLDNMDIRIGLVTQEVDLLTKKGQLVKALIESNKLNELLEQRNKFSKSVREITDKIGQANQQKLEVCSVCGAYLSRLDSDRRLADHFTGKIHLGYVTMRSELSVLRKKRAAITKK</sequence>
<evidence type="ECO:0000256" key="1">
    <source>
        <dbReference type="ARBA" id="ARBA00005655"/>
    </source>
</evidence>
<dbReference type="EMBL" id="BTFZ01000011">
    <property type="protein sequence ID" value="GMM35847.1"/>
    <property type="molecule type" value="Genomic_DNA"/>
</dbReference>
<dbReference type="InterPro" id="IPR004882">
    <property type="entry name" value="Luc7-rel"/>
</dbReference>
<comment type="similarity">
    <text evidence="1">Belongs to the Luc7 family.</text>
</comment>
<organism evidence="2 3">
    <name type="scientific">Saccharomycopsis crataegensis</name>
    <dbReference type="NCBI Taxonomy" id="43959"/>
    <lineage>
        <taxon>Eukaryota</taxon>
        <taxon>Fungi</taxon>
        <taxon>Dikarya</taxon>
        <taxon>Ascomycota</taxon>
        <taxon>Saccharomycotina</taxon>
        <taxon>Saccharomycetes</taxon>
        <taxon>Saccharomycopsidaceae</taxon>
        <taxon>Saccharomycopsis</taxon>
    </lineage>
</organism>
<dbReference type="GO" id="GO:0005685">
    <property type="term" value="C:U1 snRNP"/>
    <property type="evidence" value="ECO:0007669"/>
    <property type="project" value="InterPro"/>
</dbReference>
<reference evidence="2 3" key="1">
    <citation type="journal article" date="2023" name="Elife">
        <title>Identification of key yeast species and microbe-microbe interactions impacting larval growth of Drosophila in the wild.</title>
        <authorList>
            <person name="Mure A."/>
            <person name="Sugiura Y."/>
            <person name="Maeda R."/>
            <person name="Honda K."/>
            <person name="Sakurai N."/>
            <person name="Takahashi Y."/>
            <person name="Watada M."/>
            <person name="Katoh T."/>
            <person name="Gotoh A."/>
            <person name="Gotoh Y."/>
            <person name="Taniguchi I."/>
            <person name="Nakamura K."/>
            <person name="Hayashi T."/>
            <person name="Katayama T."/>
            <person name="Uemura T."/>
            <person name="Hattori Y."/>
        </authorList>
    </citation>
    <scope>NUCLEOTIDE SEQUENCE [LARGE SCALE GENOMIC DNA]</scope>
    <source>
        <strain evidence="2 3">SC-9</strain>
    </source>
</reference>
<comment type="caution">
    <text evidence="2">The sequence shown here is derived from an EMBL/GenBank/DDBJ whole genome shotgun (WGS) entry which is preliminary data.</text>
</comment>
<evidence type="ECO:0000313" key="2">
    <source>
        <dbReference type="EMBL" id="GMM35847.1"/>
    </source>
</evidence>
<dbReference type="RefSeq" id="XP_064852843.1">
    <property type="nucleotide sequence ID" value="XM_064996771.1"/>
</dbReference>
<proteinExistence type="inferred from homology"/>
<dbReference type="GeneID" id="90073822"/>
<gene>
    <name evidence="2" type="ORF">DASC09_031720</name>
</gene>
<dbReference type="GO" id="GO:0003729">
    <property type="term" value="F:mRNA binding"/>
    <property type="evidence" value="ECO:0007669"/>
    <property type="project" value="InterPro"/>
</dbReference>
<dbReference type="PANTHER" id="PTHR12375">
    <property type="entry name" value="RNA-BINDING PROTEIN LUC7-RELATED"/>
    <property type="match status" value="1"/>
</dbReference>
<dbReference type="AlphaFoldDB" id="A0AAV5QM33"/>